<feature type="compositionally biased region" description="Basic and acidic residues" evidence="1">
    <location>
        <begin position="1341"/>
        <end position="1353"/>
    </location>
</feature>
<gene>
    <name evidence="4" type="primary">LOC106804721</name>
</gene>
<feature type="region of interest" description="Disordered" evidence="1">
    <location>
        <begin position="455"/>
        <end position="476"/>
    </location>
</feature>
<feature type="domain" description="KATNIP" evidence="2">
    <location>
        <begin position="631"/>
        <end position="799"/>
    </location>
</feature>
<feature type="compositionally biased region" description="Basic and acidic residues" evidence="1">
    <location>
        <begin position="1069"/>
        <end position="1095"/>
    </location>
</feature>
<dbReference type="Pfam" id="PF14652">
    <property type="entry name" value="DUF4457"/>
    <property type="match status" value="3"/>
</dbReference>
<feature type="region of interest" description="Disordered" evidence="1">
    <location>
        <begin position="218"/>
        <end position="264"/>
    </location>
</feature>
<organism evidence="3 4">
    <name type="scientific">Priapulus caudatus</name>
    <name type="common">Priapulid worm</name>
    <dbReference type="NCBI Taxonomy" id="37621"/>
    <lineage>
        <taxon>Eukaryota</taxon>
        <taxon>Metazoa</taxon>
        <taxon>Ecdysozoa</taxon>
        <taxon>Scalidophora</taxon>
        <taxon>Priapulida</taxon>
        <taxon>Priapulimorpha</taxon>
        <taxon>Priapulimorphida</taxon>
        <taxon>Priapulidae</taxon>
        <taxon>Priapulus</taxon>
    </lineage>
</organism>
<feature type="compositionally biased region" description="Acidic residues" evidence="1">
    <location>
        <begin position="184"/>
        <end position="195"/>
    </location>
</feature>
<reference evidence="4" key="1">
    <citation type="submission" date="2025-08" db="UniProtKB">
        <authorList>
            <consortium name="RefSeq"/>
        </authorList>
    </citation>
    <scope>IDENTIFICATION</scope>
</reference>
<dbReference type="GeneID" id="106804721"/>
<feature type="compositionally biased region" description="Polar residues" evidence="1">
    <location>
        <begin position="164"/>
        <end position="183"/>
    </location>
</feature>
<evidence type="ECO:0000259" key="2">
    <source>
        <dbReference type="Pfam" id="PF14652"/>
    </source>
</evidence>
<feature type="region of interest" description="Disordered" evidence="1">
    <location>
        <begin position="1053"/>
        <end position="1101"/>
    </location>
</feature>
<dbReference type="PANTHER" id="PTHR21534">
    <property type="entry name" value="KATANIN-INTERACTING PROTEIN"/>
    <property type="match status" value="1"/>
</dbReference>
<feature type="compositionally biased region" description="Low complexity" evidence="1">
    <location>
        <begin position="297"/>
        <end position="311"/>
    </location>
</feature>
<evidence type="ECO:0000313" key="4">
    <source>
        <dbReference type="RefSeq" id="XP_014661505.1"/>
    </source>
</evidence>
<feature type="compositionally biased region" description="Polar residues" evidence="1">
    <location>
        <begin position="1371"/>
        <end position="1392"/>
    </location>
</feature>
<feature type="domain" description="KATNIP" evidence="2">
    <location>
        <begin position="1169"/>
        <end position="1324"/>
    </location>
</feature>
<sequence length="1848" mass="206948">MEGRRNRKKWLPNEYSPFPVPKFQEARTLCKMFGDEVPPKYEEYLLLLQERNRLVNKLSKDKHQIDVERREQGFSIYVNGANDKKTLPPIQNKSKAMKPRTAGDVPRHLRVAYKELEVLESQLKPKPHTAPGNVQRKIWSPKAMTIRTSKGKKKKVKVPRTKAWNPTTRMPPEQMTQEQTSLVTDEEDSPEDGESSDVVRDSAHDVMQPATCGHLLTEFTGPEVTNPHEHTHTSPPSTSSPGGDKLDEGFSSADVEESVSSVDEEDKLMLSFEDCKVLRESLEGNAEIKKSLLRTLSESSCDSKSSENSAEARGVKEKSEEVEVDEEGEDSIPEVIQYDSHAQSEQQGLIVLEFNKPQNQMQQVVSVQSESIDDDLSHLVNDIYLANELPKKALLENTGRKSRPLIATVKKKEGEGGISVDPSDVAIALRIENEAAENYRGGMTSKSVEVTSMTAPGQRGQMEARATSTSPSLTGSSLDDYTLQSVMKRVLMMDSRHQKRLVRALGEIEKMSLSSASPPPFPSSLTVDHYTTTKSFHPNLYPRPSIEGRMPGCSTAKCKSPVKSPLAKEKQLSHMSITGIKADMHDAVKPPSSAGKSKIMFSDERSKGTLAYSWRKLRGLDDEVGVELHLEVCSNWGHPDRIGLTEMQLFDQDGRHIEVKPPDVVVSGATDVKGDITNIFNSKFKTIKERNMWTCAYHPSRPVEFAIFLRPHPHQLEFRISEIKLWNYNKNLKDLSIGVKNIRLFQGGRLVYDGEVEKGCGNQVFDYSTSIVIQSLSEECEHDMQVLENTEGSHTTRINQGDMSSLQRCILDGDYESNDGTGNTLESCSSVVHPVKASGAVQPTTLCLHGDDTGRKSVAGHRESSVATAQQPVSATSNAQPLCMGQRSESFYYTRSSPIVDTRRSFIVTKADANLPRPVIHSSNGETKMAFPLAAQPGISKRPLVRSSNLDSQDSMKLPLIDNHTPAVMRPPSTGLDTVPVKLEQERSDKGKPMWLRSYAACNLDELDQPFESPLESRPSTIDPDMEKVYTWPQSDLPTMLNMDSTADRLASYGRRSRNSGTEPAGSLEDEKRLVDVSETAADKSERRQSSEPKTRTLWRHHNDKMLEESWSSLDEFNHSQQGRISTSIEDDVMDLYLADKKKPVVEDLAQESEFIIPELPEGQQFTIDIHTTWGDRHYVGLNGIEIFSSTGEPVKIVQITADPTDINVLPEYSKDPRVAANLIDGVYRTRDDMHLWLAPFKKGQHHFINMVFEKRVKIAMIRVWNYNKSRIHSYRGARYMEMTLNNDFIFKGEIERAWGGMADGTEAFGDTILFTTDEHILEAIANNDDMYEQDQFYGKPQEDNACDERPKTADSGSGEEEEERPFTSIGHASSGIQQNKRGDPSSSQALPLSKANNFPMCKGQCLELNFTATWGDCHYMGLSGLEVLGSDGEVLPVGADMMDAHPRDLNTLAGIEDDVRTLDKLVDGTNITMNDKHMWLIPFTETQDHRIAIAFANAITLTGLRLWNYNKSSEDTYRGAKIMHATIDGNAVSPPEGFLIRKGPGNCFFDFAQDISFFKNLPPVTPPAEPVTEEQPYAGRPSELMMEQQVMRANSTAQTVSIDYEPIAMPCGFVFQFQLLSTWGDPYYVGLNGIEFYDLTGQKIVLTQNNITAYPNSVNVLDNVCNDVRTPDKLIDGINDTRDGCHMWLSPIPPNNINRVYVIFDHPVTTSMIKLWNYAKTPQRGVKEFALLVDDLLVYNGLLAQVPTSSIGGILPSCLPAIPYHTILFTDDKEISHREMHTVISHRQHNQDVQLTNDSRIMEQFQDPKGSSTSKPVNFDLRPGTSVTEYDATIRRDEVKTPHWLLW</sequence>
<feature type="region of interest" description="Disordered" evidence="1">
    <location>
        <begin position="145"/>
        <end position="198"/>
    </location>
</feature>
<dbReference type="RefSeq" id="XP_014661505.1">
    <property type="nucleotide sequence ID" value="XM_014806019.1"/>
</dbReference>
<feature type="region of interest" description="Disordered" evidence="1">
    <location>
        <begin position="1339"/>
        <end position="1392"/>
    </location>
</feature>
<feature type="domain" description="KATNIP" evidence="2">
    <location>
        <begin position="1409"/>
        <end position="1747"/>
    </location>
</feature>
<protein>
    <submittedName>
        <fullName evidence="4">Uncharacterized protein KIAA0556-like isoform X1</fullName>
    </submittedName>
</protein>
<accession>A0ABM1DNI4</accession>
<feature type="compositionally biased region" description="Basic residues" evidence="1">
    <location>
        <begin position="149"/>
        <end position="160"/>
    </location>
</feature>
<evidence type="ECO:0000256" key="1">
    <source>
        <dbReference type="SAM" id="MobiDB-lite"/>
    </source>
</evidence>
<dbReference type="InterPro" id="IPR027859">
    <property type="entry name" value="KATNIP_dom"/>
</dbReference>
<name>A0ABM1DNI4_PRICU</name>
<dbReference type="PANTHER" id="PTHR21534:SF0">
    <property type="entry name" value="KATANIN-INTERACTING PROTEIN"/>
    <property type="match status" value="1"/>
</dbReference>
<keyword evidence="3" id="KW-1185">Reference proteome</keyword>
<dbReference type="Proteomes" id="UP000695022">
    <property type="component" value="Unplaced"/>
</dbReference>
<proteinExistence type="predicted"/>
<feature type="compositionally biased region" description="Acidic residues" evidence="1">
    <location>
        <begin position="254"/>
        <end position="264"/>
    </location>
</feature>
<evidence type="ECO:0000313" key="3">
    <source>
        <dbReference type="Proteomes" id="UP000695022"/>
    </source>
</evidence>
<dbReference type="InterPro" id="IPR026704">
    <property type="entry name" value="KATNIP"/>
</dbReference>
<feature type="compositionally biased region" description="Low complexity" evidence="1">
    <location>
        <begin position="467"/>
        <end position="476"/>
    </location>
</feature>
<feature type="region of interest" description="Disordered" evidence="1">
    <location>
        <begin position="295"/>
        <end position="330"/>
    </location>
</feature>